<dbReference type="AlphaFoldDB" id="A0A077RSH8"/>
<name>A0A077RSH8_WHEAT</name>
<evidence type="ECO:0000313" key="2">
    <source>
        <dbReference type="EMBL" id="CDM83297.1"/>
    </source>
</evidence>
<organism evidence="2">
    <name type="scientific">Triticum aestivum</name>
    <name type="common">Wheat</name>
    <dbReference type="NCBI Taxonomy" id="4565"/>
    <lineage>
        <taxon>Eukaryota</taxon>
        <taxon>Viridiplantae</taxon>
        <taxon>Streptophyta</taxon>
        <taxon>Embryophyta</taxon>
        <taxon>Tracheophyta</taxon>
        <taxon>Spermatophyta</taxon>
        <taxon>Magnoliopsida</taxon>
        <taxon>Liliopsida</taxon>
        <taxon>Poales</taxon>
        <taxon>Poaceae</taxon>
        <taxon>BOP clade</taxon>
        <taxon>Pooideae</taxon>
        <taxon>Triticodae</taxon>
        <taxon>Triticeae</taxon>
        <taxon>Triticinae</taxon>
        <taxon>Triticum</taxon>
    </lineage>
</organism>
<feature type="compositionally biased region" description="Gly residues" evidence="1">
    <location>
        <begin position="260"/>
        <end position="269"/>
    </location>
</feature>
<feature type="region of interest" description="Disordered" evidence="1">
    <location>
        <begin position="208"/>
        <end position="234"/>
    </location>
</feature>
<sequence length="359" mass="39926">MERASSSSTAAPWPSDSGRTTTGRCPLCGWEESGVTVALIFEHASRCRERRFEMLQRQAEERIADFIFVFFGFIRQGDRQYRRENLQYRPKSKPSSVSASDVDQKSEGKVEPAAEEKQAENVRKAKEAAAKEAKPRKAISIQEYLKPEDGSEYVPPTPPRRPQNGGYRGGRGNGAYNGCSSRDSSSECRVYNAGRGHNSIVFHNAEAKANANDSGAPRRVEGYNGEHRQGGYHLPARWQGGYYQERRDACNGDRREQGRYNGGGRGNGGYQERRDAYNGNRQEQGRYNGGRGNGYQQHQDGYNGYRGGYYNSGRGNGGYHQGGNYRQRQAPKPKEEDKVVITEADFPALGGASHAQSQA</sequence>
<feature type="compositionally biased region" description="Basic and acidic residues" evidence="1">
    <location>
        <begin position="216"/>
        <end position="229"/>
    </location>
</feature>
<accession>A0A077RSH8</accession>
<protein>
    <submittedName>
        <fullName evidence="2">Uncharacterized protein</fullName>
    </submittedName>
</protein>
<feature type="region of interest" description="Disordered" evidence="1">
    <location>
        <begin position="1"/>
        <end position="22"/>
    </location>
</feature>
<feature type="compositionally biased region" description="Low complexity" evidence="1">
    <location>
        <begin position="1"/>
        <end position="17"/>
    </location>
</feature>
<dbReference type="ExpressionAtlas" id="A0A077RSH8">
    <property type="expression patterns" value="baseline and differential"/>
</dbReference>
<dbReference type="HOGENOM" id="CLU_772557_0_0_1"/>
<proteinExistence type="predicted"/>
<feature type="region of interest" description="Disordered" evidence="1">
    <location>
        <begin position="250"/>
        <end position="359"/>
    </location>
</feature>
<dbReference type="EMBL" id="HG670306">
    <property type="protein sequence ID" value="CDM83297.1"/>
    <property type="molecule type" value="Genomic_DNA"/>
</dbReference>
<evidence type="ECO:0000256" key="1">
    <source>
        <dbReference type="SAM" id="MobiDB-lite"/>
    </source>
</evidence>
<feature type="compositionally biased region" description="Gly residues" evidence="1">
    <location>
        <begin position="166"/>
        <end position="175"/>
    </location>
</feature>
<feature type="compositionally biased region" description="Low complexity" evidence="1">
    <location>
        <begin position="294"/>
        <end position="313"/>
    </location>
</feature>
<gene>
    <name evidence="2" type="ORF">TRAES_3BF040800010CFD_c1</name>
</gene>
<reference evidence="2" key="1">
    <citation type="journal article" date="2014" name="Science">
        <title>Structural and functional partitioning of bread wheat chromosome 3B.</title>
        <authorList>
            <person name="Choulet F."/>
            <person name="Alberti A."/>
            <person name="Theil S."/>
            <person name="Glover N."/>
            <person name="Barbe V."/>
            <person name="Daron J."/>
            <person name="Pingault L."/>
            <person name="Sourdille P."/>
            <person name="Couloux A."/>
            <person name="Paux E."/>
            <person name="Leroy P."/>
            <person name="Mangenot S."/>
            <person name="Guilhot N."/>
            <person name="Le Gouis J."/>
            <person name="Balfourier F."/>
            <person name="Alaux M."/>
            <person name="Jamilloux V."/>
            <person name="Poulain J."/>
            <person name="Durand C."/>
            <person name="Bellec A."/>
            <person name="Gaspin C."/>
            <person name="Safar J."/>
            <person name="Dolezel J."/>
            <person name="Rogers J."/>
            <person name="Vandepoele K."/>
            <person name="Aury J.M."/>
            <person name="Mayer K."/>
            <person name="Berges H."/>
            <person name="Quesneville H."/>
            <person name="Wincker P."/>
            <person name="Feuillet C."/>
        </authorList>
    </citation>
    <scope>NUCLEOTIDE SEQUENCE</scope>
</reference>
<feature type="compositionally biased region" description="Basic and acidic residues" evidence="1">
    <location>
        <begin position="102"/>
        <end position="135"/>
    </location>
</feature>
<feature type="region of interest" description="Disordered" evidence="1">
    <location>
        <begin position="86"/>
        <end position="186"/>
    </location>
</feature>